<proteinExistence type="predicted"/>
<organism evidence="2">
    <name type="scientific">Granulicella tundricola (strain ATCC BAA-1859 / DSM 23138 / MP5ACTX9)</name>
    <dbReference type="NCBI Taxonomy" id="1198114"/>
    <lineage>
        <taxon>Bacteria</taxon>
        <taxon>Pseudomonadati</taxon>
        <taxon>Acidobacteriota</taxon>
        <taxon>Terriglobia</taxon>
        <taxon>Terriglobales</taxon>
        <taxon>Acidobacteriaceae</taxon>
        <taxon>Granulicella</taxon>
    </lineage>
</organism>
<dbReference type="HOGENOM" id="CLU_3200392_0_0_0"/>
<dbReference type="KEGG" id="acm:AciX9_2621"/>
<dbReference type="PaxDb" id="1198114-AciX9_2621"/>
<evidence type="ECO:0000313" key="2">
    <source>
        <dbReference type="Proteomes" id="UP000000343"/>
    </source>
</evidence>
<protein>
    <submittedName>
        <fullName evidence="1">Uncharacterized protein</fullName>
    </submittedName>
</protein>
<evidence type="ECO:0000313" key="1">
    <source>
        <dbReference type="EMBL" id="ADW69646.1"/>
    </source>
</evidence>
<dbReference type="AlphaFoldDB" id="E8WWI2"/>
<gene>
    <name evidence="1" type="ordered locus">AciX9_2621</name>
</gene>
<dbReference type="EMBL" id="CP002480">
    <property type="protein sequence ID" value="ADW69646.1"/>
    <property type="molecule type" value="Genomic_DNA"/>
</dbReference>
<name>E8WWI2_GRATM</name>
<dbReference type="Proteomes" id="UP000000343">
    <property type="component" value="Chromosome"/>
</dbReference>
<keyword evidence="2" id="KW-1185">Reference proteome</keyword>
<reference evidence="2" key="1">
    <citation type="submission" date="2011-01" db="EMBL/GenBank/DDBJ databases">
        <title>Complete sequence of chromosome of Acidobacterium sp. MP5ACTX9.</title>
        <authorList>
            <consortium name="US DOE Joint Genome Institute"/>
            <person name="Lucas S."/>
            <person name="Copeland A."/>
            <person name="Lapidus A."/>
            <person name="Cheng J.-F."/>
            <person name="Goodwin L."/>
            <person name="Pitluck S."/>
            <person name="Teshima H."/>
            <person name="Detter J.C."/>
            <person name="Han C."/>
            <person name="Tapia R."/>
            <person name="Land M."/>
            <person name="Hauser L."/>
            <person name="Kyrpides N."/>
            <person name="Ivanova N."/>
            <person name="Ovchinnikova G."/>
            <person name="Pagani I."/>
            <person name="Rawat S.R."/>
            <person name="Mannisto M."/>
            <person name="Haggblom M.M."/>
            <person name="Woyke T."/>
        </authorList>
    </citation>
    <scope>NUCLEOTIDE SEQUENCE [LARGE SCALE GENOMIC DNA]</scope>
    <source>
        <strain evidence="2">MP5ACTX9</strain>
    </source>
</reference>
<sequence>MFEFLFEFVLDIFFDPFLWVEWMNDRRDKQKTNVTLEASKGLGTS</sequence>
<accession>E8WWI2</accession>